<evidence type="ECO:0000256" key="1">
    <source>
        <dbReference type="SAM" id="MobiDB-lite"/>
    </source>
</evidence>
<protein>
    <submittedName>
        <fullName evidence="2">Uncharacterized protein</fullName>
    </submittedName>
</protein>
<dbReference type="AlphaFoldDB" id="A0A2P2NA85"/>
<reference evidence="2" key="1">
    <citation type="submission" date="2018-02" db="EMBL/GenBank/DDBJ databases">
        <title>Rhizophora mucronata_Transcriptome.</title>
        <authorList>
            <person name="Meera S.P."/>
            <person name="Sreeshan A."/>
            <person name="Augustine A."/>
        </authorList>
    </citation>
    <scope>NUCLEOTIDE SEQUENCE</scope>
    <source>
        <tissue evidence="2">Leaf</tissue>
    </source>
</reference>
<feature type="region of interest" description="Disordered" evidence="1">
    <location>
        <begin position="1"/>
        <end position="30"/>
    </location>
</feature>
<evidence type="ECO:0000313" key="2">
    <source>
        <dbReference type="EMBL" id="MBX39384.1"/>
    </source>
</evidence>
<proteinExistence type="predicted"/>
<name>A0A2P2NA85_RHIMU</name>
<accession>A0A2P2NA85</accession>
<dbReference type="EMBL" id="GGEC01058900">
    <property type="protein sequence ID" value="MBX39384.1"/>
    <property type="molecule type" value="Transcribed_RNA"/>
</dbReference>
<organism evidence="2">
    <name type="scientific">Rhizophora mucronata</name>
    <name type="common">Asiatic mangrove</name>
    <dbReference type="NCBI Taxonomy" id="61149"/>
    <lineage>
        <taxon>Eukaryota</taxon>
        <taxon>Viridiplantae</taxon>
        <taxon>Streptophyta</taxon>
        <taxon>Embryophyta</taxon>
        <taxon>Tracheophyta</taxon>
        <taxon>Spermatophyta</taxon>
        <taxon>Magnoliopsida</taxon>
        <taxon>eudicotyledons</taxon>
        <taxon>Gunneridae</taxon>
        <taxon>Pentapetalae</taxon>
        <taxon>rosids</taxon>
        <taxon>fabids</taxon>
        <taxon>Malpighiales</taxon>
        <taxon>Rhizophoraceae</taxon>
        <taxon>Rhizophora</taxon>
    </lineage>
</organism>
<sequence>MLFHGTKQRFKDRSMKIQGTHLGEKKKQKK</sequence>